<evidence type="ECO:0000256" key="3">
    <source>
        <dbReference type="ARBA" id="ARBA00023002"/>
    </source>
</evidence>
<reference evidence="4" key="1">
    <citation type="journal article" date="2021" name="Nat. Commun.">
        <title>Genetic determinants of endophytism in the Arabidopsis root mycobiome.</title>
        <authorList>
            <person name="Mesny F."/>
            <person name="Miyauchi S."/>
            <person name="Thiergart T."/>
            <person name="Pickel B."/>
            <person name="Atanasova L."/>
            <person name="Karlsson M."/>
            <person name="Huettel B."/>
            <person name="Barry K.W."/>
            <person name="Haridas S."/>
            <person name="Chen C."/>
            <person name="Bauer D."/>
            <person name="Andreopoulos W."/>
            <person name="Pangilinan J."/>
            <person name="LaButti K."/>
            <person name="Riley R."/>
            <person name="Lipzen A."/>
            <person name="Clum A."/>
            <person name="Drula E."/>
            <person name="Henrissat B."/>
            <person name="Kohler A."/>
            <person name="Grigoriev I.V."/>
            <person name="Martin F.M."/>
            <person name="Hacquard S."/>
        </authorList>
    </citation>
    <scope>NUCLEOTIDE SEQUENCE</scope>
    <source>
        <strain evidence="4">MPI-SDFR-AT-0120</strain>
    </source>
</reference>
<dbReference type="AlphaFoldDB" id="A0A8K0R7E9"/>
<dbReference type="InterPro" id="IPR050416">
    <property type="entry name" value="FAD-linked_Oxidoreductase"/>
</dbReference>
<name>A0A8K0R7E9_9PLEO</name>
<dbReference type="PANTHER" id="PTHR42973:SF22">
    <property type="entry name" value="FAD-BINDING PCMH-TYPE DOMAIN-CONTAINING PROTEIN-RELATED"/>
    <property type="match status" value="1"/>
</dbReference>
<evidence type="ECO:0000256" key="1">
    <source>
        <dbReference type="ARBA" id="ARBA00022630"/>
    </source>
</evidence>
<evidence type="ECO:0000313" key="5">
    <source>
        <dbReference type="Proteomes" id="UP000813461"/>
    </source>
</evidence>
<evidence type="ECO:0000313" key="4">
    <source>
        <dbReference type="EMBL" id="KAH7088172.1"/>
    </source>
</evidence>
<keyword evidence="1" id="KW-0285">Flavoprotein</keyword>
<dbReference type="GO" id="GO:0016491">
    <property type="term" value="F:oxidoreductase activity"/>
    <property type="evidence" value="ECO:0007669"/>
    <property type="project" value="UniProtKB-KW"/>
</dbReference>
<proteinExistence type="predicted"/>
<dbReference type="OrthoDB" id="2151789at2759"/>
<dbReference type="EMBL" id="JAGMVJ010000008">
    <property type="protein sequence ID" value="KAH7088172.1"/>
    <property type="molecule type" value="Genomic_DNA"/>
</dbReference>
<dbReference type="PANTHER" id="PTHR42973">
    <property type="entry name" value="BINDING OXIDOREDUCTASE, PUTATIVE (AFU_ORTHOLOGUE AFUA_1G17690)-RELATED"/>
    <property type="match status" value="1"/>
</dbReference>
<protein>
    <submittedName>
        <fullName evidence="4">Uncharacterized protein</fullName>
    </submittedName>
</protein>
<accession>A0A8K0R7E9</accession>
<sequence length="266" mass="29943">MYGKKQGKLWDGRFMYFPQSFPQQLDHLAEYLNGDPDPKAQVRINIGYAHQVGDIMCMNDPTYTKPEKPDAFAAFTDIEPRVPHVDTLRIGTVSEMANEQSAQSEYNKRVIYLTTTLKASPAVLHSSLDNFYTGYEALKSAAGLVFAATYEPYPTSLLTNGAGHNSLGINPEDGPLVLFLLYVSWTYPKDDDMIVQASKDTLERIQRAAREMGQGHMYVYMNYAFPRQDPVASYGDEVRRELQAVSEKYDPMGFFQRAVSGGFKLS</sequence>
<keyword evidence="5" id="KW-1185">Reference proteome</keyword>
<comment type="caution">
    <text evidence="4">The sequence shown here is derived from an EMBL/GenBank/DDBJ whole genome shotgun (WGS) entry which is preliminary data.</text>
</comment>
<keyword evidence="3" id="KW-0560">Oxidoreductase</keyword>
<evidence type="ECO:0000256" key="2">
    <source>
        <dbReference type="ARBA" id="ARBA00022827"/>
    </source>
</evidence>
<dbReference type="Proteomes" id="UP000813461">
    <property type="component" value="Unassembled WGS sequence"/>
</dbReference>
<organism evidence="4 5">
    <name type="scientific">Paraphoma chrysanthemicola</name>
    <dbReference type="NCBI Taxonomy" id="798071"/>
    <lineage>
        <taxon>Eukaryota</taxon>
        <taxon>Fungi</taxon>
        <taxon>Dikarya</taxon>
        <taxon>Ascomycota</taxon>
        <taxon>Pezizomycotina</taxon>
        <taxon>Dothideomycetes</taxon>
        <taxon>Pleosporomycetidae</taxon>
        <taxon>Pleosporales</taxon>
        <taxon>Pleosporineae</taxon>
        <taxon>Phaeosphaeriaceae</taxon>
        <taxon>Paraphoma</taxon>
    </lineage>
</organism>
<gene>
    <name evidence="4" type="ORF">FB567DRAFT_620472</name>
</gene>
<keyword evidence="2" id="KW-0274">FAD</keyword>